<accession>A0ABW5J6B3</accession>
<dbReference type="Gene3D" id="3.30.2010.10">
    <property type="entry name" value="Metalloproteases ('zincins'), catalytic domain"/>
    <property type="match status" value="1"/>
</dbReference>
<name>A0ABW5J6B3_9BACT</name>
<gene>
    <name evidence="4" type="ORF">ACFSR2_04570</name>
</gene>
<dbReference type="Pfam" id="PF05569">
    <property type="entry name" value="Peptidase_M56"/>
    <property type="match status" value="1"/>
</dbReference>
<dbReference type="PANTHER" id="PTHR34978:SF3">
    <property type="entry name" value="SLR0241 PROTEIN"/>
    <property type="match status" value="1"/>
</dbReference>
<feature type="transmembrane region" description="Helical" evidence="2">
    <location>
        <begin position="127"/>
        <end position="148"/>
    </location>
</feature>
<proteinExistence type="predicted"/>
<evidence type="ECO:0000313" key="5">
    <source>
        <dbReference type="Proteomes" id="UP001597510"/>
    </source>
</evidence>
<dbReference type="Gene3D" id="1.10.287.2610">
    <property type="match status" value="1"/>
</dbReference>
<keyword evidence="1" id="KW-0175">Coiled coil</keyword>
<dbReference type="PANTHER" id="PTHR34978">
    <property type="entry name" value="POSSIBLE SENSOR-TRANSDUCER PROTEIN BLAR"/>
    <property type="match status" value="1"/>
</dbReference>
<dbReference type="CDD" id="cd07341">
    <property type="entry name" value="M56_BlaR1_MecR1_like"/>
    <property type="match status" value="1"/>
</dbReference>
<keyword evidence="5" id="KW-1185">Reference proteome</keyword>
<feature type="coiled-coil region" evidence="1">
    <location>
        <begin position="446"/>
        <end position="480"/>
    </location>
</feature>
<feature type="transmembrane region" description="Helical" evidence="2">
    <location>
        <begin position="20"/>
        <end position="40"/>
    </location>
</feature>
<dbReference type="InterPro" id="IPR052173">
    <property type="entry name" value="Beta-lactam_resp_regulator"/>
</dbReference>
<reference evidence="5" key="1">
    <citation type="journal article" date="2019" name="Int. J. Syst. Evol. Microbiol.">
        <title>The Global Catalogue of Microorganisms (GCM) 10K type strain sequencing project: providing services to taxonomists for standard genome sequencing and annotation.</title>
        <authorList>
            <consortium name="The Broad Institute Genomics Platform"/>
            <consortium name="The Broad Institute Genome Sequencing Center for Infectious Disease"/>
            <person name="Wu L."/>
            <person name="Ma J."/>
        </authorList>
    </citation>
    <scope>NUCLEOTIDE SEQUENCE [LARGE SCALE GENOMIC DNA]</scope>
    <source>
        <strain evidence="5">KCTC 52344</strain>
    </source>
</reference>
<keyword evidence="2" id="KW-1133">Transmembrane helix</keyword>
<dbReference type="RefSeq" id="WP_340235557.1">
    <property type="nucleotide sequence ID" value="NZ_JBBEWC010000004.1"/>
</dbReference>
<evidence type="ECO:0000256" key="2">
    <source>
        <dbReference type="SAM" id="Phobius"/>
    </source>
</evidence>
<dbReference type="Proteomes" id="UP001597510">
    <property type="component" value="Unassembled WGS sequence"/>
</dbReference>
<dbReference type="EMBL" id="JBHULC010000004">
    <property type="protein sequence ID" value="MFD2520145.1"/>
    <property type="molecule type" value="Genomic_DNA"/>
</dbReference>
<comment type="caution">
    <text evidence="4">The sequence shown here is derived from an EMBL/GenBank/DDBJ whole genome shotgun (WGS) entry which is preliminary data.</text>
</comment>
<sequence length="782" mass="89236">MKKLFDFTVTIPENVSSALGWTLIHSLWQGLAIVLAFGILRQIFRTSNARYWQGIGALCMQLAAAVVTFGIVYQPADTIADGKQKFTAFFIQNAATNLDEISVFGASKLSLIQQAELFIHNNLDTFVLFWFIGANLLLLRLIVGFVYVQQLKVQKLSPVRDEVLGIMEELQQKIQLTIPIRLFESAKAVVPMTIGWIKPIVLLPAGIMSGLTITQLEAVLAHELAHIKRYDYLVNIFQSCIEILFFYHPATWYMSAQVRDERENCCDDFAVEICGDRLVLAKALTQVATFQQSPRLAMAFGAKRQTFMDRIKRIVGINDTKPMSYGNWAVFVGMVLIAAMGIAYGQDRMAKNDLLGDIQKSAKQEEFDFYFFEKDDKNVGVYKNKKGEIVKIVEEGKELAGADFEAMKTYAIDFLKAKDASFAIVPGIVETEMEEVKQQFFNDKAYARDTSRLQQVEQEMEMLSKEMEKYSLEIEKHSKQMEDRYSKQIDLNSKQMEQVSLRMRVPQRKLESISIEMQELSLTRRKLENQYNDTRMPAEAEQKLRTLEKKERDLETQMHVVEEEMRGIEAEMLPLQNKMERLHRPIDSLHREMERSHRPMDSLGRLMEEKGKIIEKLAKEEEARFKKDFADFADMLYKEGLIKDKKNFEIRLKGEKLLINLESQSPATYEKVWNWVDKTWGSRMRGIKDKDFTIEAKGENINFSTHMSNGHIYHRYGSSITPPNPPIPGGAALAPTPPRAIGAIARPAKVDAPTPPSPVVGIVGTPTPLKALRAPRAPRLYN</sequence>
<dbReference type="InterPro" id="IPR008756">
    <property type="entry name" value="Peptidase_M56"/>
</dbReference>
<feature type="domain" description="Peptidase M56" evidence="3">
    <location>
        <begin position="29"/>
        <end position="286"/>
    </location>
</feature>
<evidence type="ECO:0000313" key="4">
    <source>
        <dbReference type="EMBL" id="MFD2520145.1"/>
    </source>
</evidence>
<keyword evidence="2" id="KW-0812">Transmembrane</keyword>
<feature type="coiled-coil region" evidence="1">
    <location>
        <begin position="510"/>
        <end position="571"/>
    </location>
</feature>
<keyword evidence="2" id="KW-0472">Membrane</keyword>
<organism evidence="4 5">
    <name type="scientific">Emticicia soli</name>
    <dbReference type="NCBI Taxonomy" id="2027878"/>
    <lineage>
        <taxon>Bacteria</taxon>
        <taxon>Pseudomonadati</taxon>
        <taxon>Bacteroidota</taxon>
        <taxon>Cytophagia</taxon>
        <taxon>Cytophagales</taxon>
        <taxon>Leadbetterellaceae</taxon>
        <taxon>Emticicia</taxon>
    </lineage>
</organism>
<feature type="transmembrane region" description="Helical" evidence="2">
    <location>
        <begin position="52"/>
        <end position="73"/>
    </location>
</feature>
<feature type="transmembrane region" description="Helical" evidence="2">
    <location>
        <begin position="325"/>
        <end position="345"/>
    </location>
</feature>
<protein>
    <submittedName>
        <fullName evidence="4">M56 family metallopeptidase</fullName>
    </submittedName>
</protein>
<evidence type="ECO:0000256" key="1">
    <source>
        <dbReference type="SAM" id="Coils"/>
    </source>
</evidence>
<evidence type="ECO:0000259" key="3">
    <source>
        <dbReference type="Pfam" id="PF05569"/>
    </source>
</evidence>